<gene>
    <name evidence="1" type="ORF">LCGC14_0221080</name>
</gene>
<protein>
    <submittedName>
        <fullName evidence="1">Uncharacterized protein</fullName>
    </submittedName>
</protein>
<name>A0A0F9UDH0_9ZZZZ</name>
<reference evidence="1" key="1">
    <citation type="journal article" date="2015" name="Nature">
        <title>Complex archaea that bridge the gap between prokaryotes and eukaryotes.</title>
        <authorList>
            <person name="Spang A."/>
            <person name="Saw J.H."/>
            <person name="Jorgensen S.L."/>
            <person name="Zaremba-Niedzwiedzka K."/>
            <person name="Martijn J."/>
            <person name="Lind A.E."/>
            <person name="van Eijk R."/>
            <person name="Schleper C."/>
            <person name="Guy L."/>
            <person name="Ettema T.J."/>
        </authorList>
    </citation>
    <scope>NUCLEOTIDE SEQUENCE</scope>
</reference>
<organism evidence="1">
    <name type="scientific">marine sediment metagenome</name>
    <dbReference type="NCBI Taxonomy" id="412755"/>
    <lineage>
        <taxon>unclassified sequences</taxon>
        <taxon>metagenomes</taxon>
        <taxon>ecological metagenomes</taxon>
    </lineage>
</organism>
<sequence>MEVFRGWYRKSLSRKGTVWHRVHKVDSVFASKQMAYTVCDRRIATTKCDFDMKPDHRYMQCEKSPGVIVETGRGFVPIGATAINTKADAIYELKRLLKPRTYYLRIWGIYGVQITAKWESDISIDIYTETEIITKRHKKKLMALLQVQADLGRFKSAIDCLCDATTVLAKKAKEKKKLKGRLTEAEDQAYFEELLYEAEK</sequence>
<accession>A0A0F9UDH0</accession>
<evidence type="ECO:0000313" key="1">
    <source>
        <dbReference type="EMBL" id="KKN91240.1"/>
    </source>
</evidence>
<dbReference type="EMBL" id="LAZR01000105">
    <property type="protein sequence ID" value="KKN91240.1"/>
    <property type="molecule type" value="Genomic_DNA"/>
</dbReference>
<dbReference type="AlphaFoldDB" id="A0A0F9UDH0"/>
<comment type="caution">
    <text evidence="1">The sequence shown here is derived from an EMBL/GenBank/DDBJ whole genome shotgun (WGS) entry which is preliminary data.</text>
</comment>
<proteinExistence type="predicted"/>